<comment type="cofactor">
    <cofactor evidence="2">
        <name>a divalent metal cation</name>
        <dbReference type="ChEBI" id="CHEBI:60240"/>
    </cofactor>
</comment>
<evidence type="ECO:0000313" key="4">
    <source>
        <dbReference type="EMBL" id="GMS83892.1"/>
    </source>
</evidence>
<dbReference type="Proteomes" id="UP001432027">
    <property type="component" value="Unassembled WGS sequence"/>
</dbReference>
<keyword evidence="2" id="KW-0539">Nucleus</keyword>
<sequence>EDDFEPLFNLDAEFKNHIRKNPKEYENDLLHMQEWAISERGFFNNDYKKVFRDADIVCGRGSLTDIGKTPYYTRDPWRMVAVRYDDIIYLHNCGAIDGMTFHAPKDSTDAHLTYWGHNLQKIMTSRYHPDLATLGNRLFWLCQTL</sequence>
<dbReference type="GO" id="GO:0004518">
    <property type="term" value="F:nuclease activity"/>
    <property type="evidence" value="ECO:0007669"/>
    <property type="project" value="UniProtKB-KW"/>
</dbReference>
<name>A0AAV5SKM6_9BILA</name>
<dbReference type="EC" id="3.6.1.-" evidence="2"/>
<comment type="caution">
    <text evidence="4">The sequence shown here is derived from an EMBL/GenBank/DDBJ whole genome shotgun (WGS) entry which is preliminary data.</text>
</comment>
<dbReference type="GO" id="GO:0034353">
    <property type="term" value="F:mRNA 5'-diphosphatase activity"/>
    <property type="evidence" value="ECO:0007669"/>
    <property type="project" value="TreeGrafter"/>
</dbReference>
<evidence type="ECO:0000313" key="5">
    <source>
        <dbReference type="Proteomes" id="UP001432027"/>
    </source>
</evidence>
<keyword evidence="5" id="KW-1185">Reference proteome</keyword>
<comment type="function">
    <text evidence="2">Decapping enzyme for NAD-capped RNAs: specifically hydrolyzes the nicotinamide adenine dinucleotide (NAD) cap from a subset of RNAs by removing the entire NAD moiety from the 5'-end of an NAD-capped RNA.</text>
</comment>
<dbReference type="GO" id="GO:0003723">
    <property type="term" value="F:RNA binding"/>
    <property type="evidence" value="ECO:0007669"/>
    <property type="project" value="UniProtKB-KW"/>
</dbReference>
<evidence type="ECO:0000256" key="2">
    <source>
        <dbReference type="RuleBase" id="RU367113"/>
    </source>
</evidence>
<keyword evidence="2" id="KW-0378">Hydrolase</keyword>
<gene>
    <name evidence="4" type="ORF">PENTCL1PPCAC_6067</name>
</gene>
<dbReference type="PANTHER" id="PTHR12395:SF9">
    <property type="entry name" value="DECAPPING AND EXORIBONUCLEASE PROTEIN"/>
    <property type="match status" value="1"/>
</dbReference>
<keyword evidence="2" id="KW-0540">Nuclease</keyword>
<dbReference type="Pfam" id="PF08652">
    <property type="entry name" value="RAI1"/>
    <property type="match status" value="1"/>
</dbReference>
<dbReference type="InterPro" id="IPR013961">
    <property type="entry name" value="RAI1"/>
</dbReference>
<reference evidence="4" key="1">
    <citation type="submission" date="2023-10" db="EMBL/GenBank/DDBJ databases">
        <title>Genome assembly of Pristionchus species.</title>
        <authorList>
            <person name="Yoshida K."/>
            <person name="Sommer R.J."/>
        </authorList>
    </citation>
    <scope>NUCLEOTIDE SEQUENCE</scope>
    <source>
        <strain evidence="4">RS0144</strain>
    </source>
</reference>
<feature type="non-terminal residue" evidence="4">
    <location>
        <position position="1"/>
    </location>
</feature>
<keyword evidence="2" id="KW-0479">Metal-binding</keyword>
<evidence type="ECO:0000259" key="3">
    <source>
        <dbReference type="Pfam" id="PF08652"/>
    </source>
</evidence>
<dbReference type="InterPro" id="IPR039039">
    <property type="entry name" value="RAI1-like_fam"/>
</dbReference>
<accession>A0AAV5SKM6</accession>
<dbReference type="GO" id="GO:0046872">
    <property type="term" value="F:metal ion binding"/>
    <property type="evidence" value="ECO:0007669"/>
    <property type="project" value="UniProtKB-KW"/>
</dbReference>
<protein>
    <recommendedName>
        <fullName evidence="2">Decapping nuclease</fullName>
        <ecNumber evidence="2">3.6.1.-</ecNumber>
    </recommendedName>
</protein>
<dbReference type="PANTHER" id="PTHR12395">
    <property type="entry name" value="DOM-3 RELATED"/>
    <property type="match status" value="1"/>
</dbReference>
<keyword evidence="2" id="KW-0694">RNA-binding</keyword>
<dbReference type="EMBL" id="BTSX01000002">
    <property type="protein sequence ID" value="GMS83892.1"/>
    <property type="molecule type" value="Genomic_DNA"/>
</dbReference>
<dbReference type="GO" id="GO:0005829">
    <property type="term" value="C:cytosol"/>
    <property type="evidence" value="ECO:0007669"/>
    <property type="project" value="TreeGrafter"/>
</dbReference>
<comment type="similarity">
    <text evidence="1 2">Belongs to the DXO/Dom3Z family.</text>
</comment>
<dbReference type="AlphaFoldDB" id="A0AAV5SKM6"/>
<proteinExistence type="inferred from homology"/>
<feature type="non-terminal residue" evidence="4">
    <location>
        <position position="145"/>
    </location>
</feature>
<dbReference type="GO" id="GO:0000956">
    <property type="term" value="P:nuclear-transcribed mRNA catabolic process"/>
    <property type="evidence" value="ECO:0007669"/>
    <property type="project" value="TreeGrafter"/>
</dbReference>
<organism evidence="4 5">
    <name type="scientific">Pristionchus entomophagus</name>
    <dbReference type="NCBI Taxonomy" id="358040"/>
    <lineage>
        <taxon>Eukaryota</taxon>
        <taxon>Metazoa</taxon>
        <taxon>Ecdysozoa</taxon>
        <taxon>Nematoda</taxon>
        <taxon>Chromadorea</taxon>
        <taxon>Rhabditida</taxon>
        <taxon>Rhabditina</taxon>
        <taxon>Diplogasteromorpha</taxon>
        <taxon>Diplogasteroidea</taxon>
        <taxon>Neodiplogasteridae</taxon>
        <taxon>Pristionchus</taxon>
    </lineage>
</organism>
<dbReference type="GO" id="GO:0005634">
    <property type="term" value="C:nucleus"/>
    <property type="evidence" value="ECO:0007669"/>
    <property type="project" value="UniProtKB-SubCell"/>
</dbReference>
<feature type="domain" description="RAI1-like" evidence="3">
    <location>
        <begin position="8"/>
        <end position="126"/>
    </location>
</feature>
<dbReference type="GO" id="GO:0110155">
    <property type="term" value="P:NAD-cap decapping"/>
    <property type="evidence" value="ECO:0007669"/>
    <property type="project" value="TreeGrafter"/>
</dbReference>
<keyword evidence="2" id="KW-0547">Nucleotide-binding</keyword>
<evidence type="ECO:0000256" key="1">
    <source>
        <dbReference type="ARBA" id="ARBA00006562"/>
    </source>
</evidence>
<dbReference type="GO" id="GO:0000166">
    <property type="term" value="F:nucleotide binding"/>
    <property type="evidence" value="ECO:0007669"/>
    <property type="project" value="UniProtKB-KW"/>
</dbReference>
<comment type="subcellular location">
    <subcellularLocation>
        <location evidence="2">Nucleus</location>
    </subcellularLocation>
</comment>